<proteinExistence type="predicted"/>
<comment type="caution">
    <text evidence="2">The sequence shown here is derived from an EMBL/GenBank/DDBJ whole genome shotgun (WGS) entry which is preliminary data.</text>
</comment>
<reference evidence="1 3" key="2">
    <citation type="submission" date="2018-07" db="EMBL/GenBank/DDBJ databases">
        <title>The Genome Sequence of Enterococcus sp. DIV0659b.</title>
        <authorList>
            <consortium name="The Broad Institute Genomics Platform"/>
            <consortium name="The Broad Institute Genomic Center for Infectious Diseases"/>
            <person name="Earl A."/>
            <person name="Manson A."/>
            <person name="Schwartman J."/>
            <person name="Gilmore M."/>
            <person name="Abouelleil A."/>
            <person name="Cao P."/>
            <person name="Chapman S."/>
            <person name="Cusick C."/>
            <person name="Shea T."/>
            <person name="Young S."/>
            <person name="Neafsey D."/>
            <person name="Nusbaum C."/>
            <person name="Birren B."/>
        </authorList>
    </citation>
    <scope>NUCLEOTIDE SEQUENCE [LARGE SCALE GENOMIC DNA]</scope>
    <source>
        <strain evidence="1 3">4G2_DIV0659</strain>
    </source>
</reference>
<gene>
    <name evidence="2" type="ORF">A5880_000247</name>
    <name evidence="1" type="ORF">A5880_002345</name>
</gene>
<reference evidence="2" key="1">
    <citation type="submission" date="2017-05" db="EMBL/GenBank/DDBJ databases">
        <title>The Genome Sequence of Enterococcus sp. 4G2_DIV0659.</title>
        <authorList>
            <consortium name="The Broad Institute Genomics Platform"/>
            <consortium name="The Broad Institute Genomic Center for Infectious Diseases"/>
            <person name="Earl A."/>
            <person name="Manson A."/>
            <person name="Schwartman J."/>
            <person name="Gilmore M."/>
            <person name="Abouelleil A."/>
            <person name="Cao P."/>
            <person name="Chapman S."/>
            <person name="Cusick C."/>
            <person name="Shea T."/>
            <person name="Young S."/>
            <person name="Neafsey D."/>
            <person name="Nusbaum C."/>
            <person name="Birren B."/>
        </authorList>
    </citation>
    <scope>NUCLEOTIDE SEQUENCE [LARGE SCALE GENOMIC DNA]</scope>
    <source>
        <strain evidence="2">4G2_DIV0659</strain>
    </source>
</reference>
<keyword evidence="3" id="KW-1185">Reference proteome</keyword>
<protein>
    <submittedName>
        <fullName evidence="2">Uncharacterized protein</fullName>
    </submittedName>
</protein>
<dbReference type="EMBL" id="NGLE02000001">
    <property type="protein sequence ID" value="MEI5994759.1"/>
    <property type="molecule type" value="Genomic_DNA"/>
</dbReference>
<name>A0A242CHG8_9ENTE</name>
<evidence type="ECO:0000313" key="2">
    <source>
        <dbReference type="EMBL" id="OTO09568.1"/>
    </source>
</evidence>
<evidence type="ECO:0000313" key="1">
    <source>
        <dbReference type="EMBL" id="MEI5994759.1"/>
    </source>
</evidence>
<dbReference type="EMBL" id="NGLE01000001">
    <property type="protein sequence ID" value="OTO09568.1"/>
    <property type="molecule type" value="Genomic_DNA"/>
</dbReference>
<sequence>MRLCFTKVGKHEIKGNLEDTYQSVKVHGNVFVLGESIPNDINHFW</sequence>
<dbReference type="AlphaFoldDB" id="A0A242CHG8"/>
<evidence type="ECO:0000313" key="3">
    <source>
        <dbReference type="Proteomes" id="UP000195139"/>
    </source>
</evidence>
<dbReference type="Proteomes" id="UP000195139">
    <property type="component" value="Unassembled WGS sequence"/>
</dbReference>
<organism evidence="2">
    <name type="scientific">Candidatus Enterococcus mansonii</name>
    <dbReference type="NCBI Taxonomy" id="1834181"/>
    <lineage>
        <taxon>Bacteria</taxon>
        <taxon>Bacillati</taxon>
        <taxon>Bacillota</taxon>
        <taxon>Bacilli</taxon>
        <taxon>Lactobacillales</taxon>
        <taxon>Enterococcaceae</taxon>
        <taxon>Enterococcus</taxon>
    </lineage>
</organism>
<accession>A0A242CHG8</accession>